<sequence length="125" mass="14254">MVPQAGLEPARSREQQILSLPRLPFRHWGSGGGLYRSAVGRQRSIGERPVSQEVYGPGATFNTAERSGVYSWPIIRQETDHAHATVPCLSVRRLRRRPGDHRRPSSRRPSLGPPRRRSDPCRRRR</sequence>
<feature type="compositionally biased region" description="Basic and acidic residues" evidence="1">
    <location>
        <begin position="116"/>
        <end position="125"/>
    </location>
</feature>
<accession>A0A212LKY7</accession>
<name>A0A212LKY7_9HYPH</name>
<feature type="region of interest" description="Disordered" evidence="1">
    <location>
        <begin position="83"/>
        <end position="125"/>
    </location>
</feature>
<reference evidence="2" key="1">
    <citation type="submission" date="2016-08" db="EMBL/GenBank/DDBJ databases">
        <authorList>
            <person name="Seilhamer J.J."/>
        </authorList>
    </citation>
    <scope>NUCLEOTIDE SEQUENCE</scope>
    <source>
        <strain evidence="2">86</strain>
    </source>
</reference>
<gene>
    <name evidence="2" type="ORF">KL86PLE_60535</name>
</gene>
<dbReference type="AlphaFoldDB" id="A0A212LKY7"/>
<evidence type="ECO:0000256" key="1">
    <source>
        <dbReference type="SAM" id="MobiDB-lite"/>
    </source>
</evidence>
<feature type="compositionally biased region" description="Basic residues" evidence="1">
    <location>
        <begin position="92"/>
        <end position="106"/>
    </location>
</feature>
<proteinExistence type="predicted"/>
<dbReference type="AntiFam" id="ANF00016">
    <property type="entry name" value="tRNA translation"/>
</dbReference>
<evidence type="ECO:0000313" key="2">
    <source>
        <dbReference type="EMBL" id="SCM78213.1"/>
    </source>
</evidence>
<organism evidence="2">
    <name type="scientific">uncultured Pleomorphomonas sp</name>
    <dbReference type="NCBI Taxonomy" id="442121"/>
    <lineage>
        <taxon>Bacteria</taxon>
        <taxon>Pseudomonadati</taxon>
        <taxon>Pseudomonadota</taxon>
        <taxon>Alphaproteobacteria</taxon>
        <taxon>Hyphomicrobiales</taxon>
        <taxon>Pleomorphomonadaceae</taxon>
        <taxon>Pleomorphomonas</taxon>
        <taxon>environmental samples</taxon>
    </lineage>
</organism>
<protein>
    <submittedName>
        <fullName evidence="2">Uncharacterized protein</fullName>
    </submittedName>
</protein>
<dbReference type="EMBL" id="FMJD01000010">
    <property type="protein sequence ID" value="SCM78213.1"/>
    <property type="molecule type" value="Genomic_DNA"/>
</dbReference>